<evidence type="ECO:0000256" key="8">
    <source>
        <dbReference type="SAM" id="Coils"/>
    </source>
</evidence>
<dbReference type="Gene3D" id="3.30.160.20">
    <property type="match status" value="1"/>
</dbReference>
<organism evidence="10 11">
    <name type="scientific">Candidatus Similichlamydia laticola</name>
    <dbReference type="NCBI Taxonomy" id="2170265"/>
    <lineage>
        <taxon>Bacteria</taxon>
        <taxon>Pseudomonadati</taxon>
        <taxon>Chlamydiota</taxon>
        <taxon>Chlamydiia</taxon>
        <taxon>Parachlamydiales</taxon>
        <taxon>Candidatus Parilichlamydiaceae</taxon>
        <taxon>Candidatus Similichlamydia</taxon>
    </lineage>
</organism>
<evidence type="ECO:0000313" key="10">
    <source>
        <dbReference type="EMBL" id="RDB31406.1"/>
    </source>
</evidence>
<evidence type="ECO:0000256" key="6">
    <source>
        <dbReference type="HAMAP-Rule" id="MF_00093"/>
    </source>
</evidence>
<dbReference type="InterPro" id="IPR004373">
    <property type="entry name" value="RF-1"/>
</dbReference>
<dbReference type="PROSITE" id="PS00745">
    <property type="entry name" value="RF_PROK_I"/>
    <property type="match status" value="1"/>
</dbReference>
<comment type="PTM">
    <text evidence="6">Methylated by PrmC. Methylation increases the termination efficiency of RF1.</text>
</comment>
<dbReference type="NCBIfam" id="NF001859">
    <property type="entry name" value="PRK00591.1"/>
    <property type="match status" value="1"/>
</dbReference>
<dbReference type="InterPro" id="IPR005139">
    <property type="entry name" value="PCRF"/>
</dbReference>
<dbReference type="NCBIfam" id="TIGR00019">
    <property type="entry name" value="prfA"/>
    <property type="match status" value="1"/>
</dbReference>
<name>A0A369KK81_9BACT</name>
<dbReference type="PANTHER" id="PTHR43804">
    <property type="entry name" value="LD18447P"/>
    <property type="match status" value="1"/>
</dbReference>
<evidence type="ECO:0000256" key="3">
    <source>
        <dbReference type="ARBA" id="ARBA00010835"/>
    </source>
</evidence>
<keyword evidence="6" id="KW-0963">Cytoplasm</keyword>
<keyword evidence="5 6" id="KW-0648">Protein biosynthesis</keyword>
<keyword evidence="11" id="KW-1185">Reference proteome</keyword>
<evidence type="ECO:0000313" key="11">
    <source>
        <dbReference type="Proteomes" id="UP000253816"/>
    </source>
</evidence>
<evidence type="ECO:0000256" key="5">
    <source>
        <dbReference type="ARBA" id="ARBA00022917"/>
    </source>
</evidence>
<dbReference type="InterPro" id="IPR000352">
    <property type="entry name" value="Pep_chain_release_fac_I"/>
</dbReference>
<dbReference type="OrthoDB" id="9806673at2"/>
<reference evidence="10 11" key="1">
    <citation type="submission" date="2018-07" db="EMBL/GenBank/DDBJ databases">
        <title>Comparative genomics of the Candidatus Parilichlamydiaceae reveals evidence of convergent evolution and genome reduction in the phylum Chlamydiae.</title>
        <authorList>
            <person name="Taylor-Brown A."/>
            <person name="Polkinghorne A."/>
        </authorList>
    </citation>
    <scope>NUCLEOTIDE SEQUENCE [LARGE SCALE GENOMIC DNA]</scope>
    <source>
        <strain evidence="10 11">Hat2</strain>
    </source>
</reference>
<feature type="coiled-coil region" evidence="8">
    <location>
        <begin position="52"/>
        <end position="103"/>
    </location>
</feature>
<keyword evidence="4 6" id="KW-0488">Methylation</keyword>
<evidence type="ECO:0000256" key="1">
    <source>
        <dbReference type="ARBA" id="ARBA00002986"/>
    </source>
</evidence>
<sequence length="367" mass="41503">MSGEEITFDPSFKAQFFERLGQVQAQLADLEIFRDQKAFIELSKEHARLVDLTTAFREFDQHERDIQEVQQLLVSQGAHSEMYVFLSQELLALEKKREDMRHQLELLLIPPDPLDDLSAIVEIRAGTGGDEAALFVADCARMYQLYADGKKWTIEVLSVMPSSLGGFKEYIFEVSGKSAYRTLRHEAGTHRVQRVPVTEAQGRLHTSAVTIAVLVPDDPSSHFQVNEKDLKIQTCRASGAGGQHVNKTDSAVRITHIPSGIVCYCQEERSQHRNRDKAMRLLKAKLLEKERTEKHAAVAALRASQVGSGDRSERIRTYNFPQNRVTDHRIQLTLYSLDQVMNGALEPICSALVRWHGKNRCSHQISP</sequence>
<feature type="domain" description="Prokaryotic-type class I peptide chain release factors" evidence="9">
    <location>
        <begin position="236"/>
        <end position="252"/>
    </location>
</feature>
<dbReference type="GO" id="GO:0016149">
    <property type="term" value="F:translation release factor activity, codon specific"/>
    <property type="evidence" value="ECO:0007669"/>
    <property type="project" value="UniProtKB-UniRule"/>
</dbReference>
<dbReference type="PANTHER" id="PTHR43804:SF7">
    <property type="entry name" value="LD18447P"/>
    <property type="match status" value="1"/>
</dbReference>
<dbReference type="Pfam" id="PF03462">
    <property type="entry name" value="PCRF"/>
    <property type="match status" value="1"/>
</dbReference>
<proteinExistence type="inferred from homology"/>
<feature type="modified residue" description="N5-methylglutamine" evidence="6">
    <location>
        <position position="243"/>
    </location>
</feature>
<dbReference type="Gene3D" id="6.10.140.1950">
    <property type="match status" value="1"/>
</dbReference>
<dbReference type="GO" id="GO:0005737">
    <property type="term" value="C:cytoplasm"/>
    <property type="evidence" value="ECO:0007669"/>
    <property type="project" value="UniProtKB-SubCell"/>
</dbReference>
<dbReference type="HAMAP" id="MF_00093">
    <property type="entry name" value="Rel_fac_1"/>
    <property type="match status" value="1"/>
</dbReference>
<comment type="caution">
    <text evidence="10">The sequence shown here is derived from an EMBL/GenBank/DDBJ whole genome shotgun (WGS) entry which is preliminary data.</text>
</comment>
<dbReference type="InterPro" id="IPR045853">
    <property type="entry name" value="Pep_chain_release_fac_I_sf"/>
</dbReference>
<dbReference type="EMBL" id="QQBG01000017">
    <property type="protein sequence ID" value="RDB31406.1"/>
    <property type="molecule type" value="Genomic_DNA"/>
</dbReference>
<dbReference type="Pfam" id="PF00472">
    <property type="entry name" value="RF-1"/>
    <property type="match status" value="1"/>
</dbReference>
<dbReference type="Proteomes" id="UP000253816">
    <property type="component" value="Unassembled WGS sequence"/>
</dbReference>
<evidence type="ECO:0000259" key="9">
    <source>
        <dbReference type="PROSITE" id="PS00745"/>
    </source>
</evidence>
<evidence type="ECO:0000256" key="4">
    <source>
        <dbReference type="ARBA" id="ARBA00022481"/>
    </source>
</evidence>
<comment type="function">
    <text evidence="1 6">Peptide chain release factor 1 directs the termination of translation in response to the peptide chain termination codons UAG and UAA.</text>
</comment>
<dbReference type="AlphaFoldDB" id="A0A369KK81"/>
<evidence type="ECO:0000256" key="2">
    <source>
        <dbReference type="ARBA" id="ARBA00004496"/>
    </source>
</evidence>
<dbReference type="RefSeq" id="WP_114544457.1">
    <property type="nucleotide sequence ID" value="NZ_QQBG01000017.1"/>
</dbReference>
<comment type="subcellular location">
    <subcellularLocation>
        <location evidence="2 6">Cytoplasm</location>
    </subcellularLocation>
</comment>
<accession>A0A369KK81</accession>
<dbReference type="FunFam" id="3.30.160.20:FF:000004">
    <property type="entry name" value="Peptide chain release factor 1"/>
    <property type="match status" value="1"/>
</dbReference>
<evidence type="ECO:0000256" key="7">
    <source>
        <dbReference type="NCBIfam" id="TIGR00019"/>
    </source>
</evidence>
<protein>
    <recommendedName>
        <fullName evidence="6 7">Peptide chain release factor 1</fullName>
        <shortName evidence="6">RF-1</shortName>
    </recommendedName>
</protein>
<dbReference type="Gene3D" id="3.30.70.1660">
    <property type="match status" value="2"/>
</dbReference>
<comment type="similarity">
    <text evidence="3 6">Belongs to the prokaryotic/mitochondrial release factor family.</text>
</comment>
<dbReference type="SUPFAM" id="SSF75620">
    <property type="entry name" value="Release factor"/>
    <property type="match status" value="1"/>
</dbReference>
<gene>
    <name evidence="6" type="primary">prfA</name>
    <name evidence="10" type="ORF">HAT2_00489</name>
</gene>
<keyword evidence="8" id="KW-0175">Coiled coil</keyword>
<dbReference type="InterPro" id="IPR050057">
    <property type="entry name" value="Prokaryotic/Mito_RF"/>
</dbReference>
<dbReference type="SMART" id="SM00937">
    <property type="entry name" value="PCRF"/>
    <property type="match status" value="1"/>
</dbReference>